<dbReference type="Pfam" id="PF13433">
    <property type="entry name" value="Peripla_BP_5"/>
    <property type="match status" value="1"/>
</dbReference>
<feature type="compositionally biased region" description="Polar residues" evidence="1">
    <location>
        <begin position="34"/>
        <end position="47"/>
    </location>
</feature>
<dbReference type="InterPro" id="IPR028082">
    <property type="entry name" value="Peripla_BP_I"/>
</dbReference>
<dbReference type="InterPro" id="IPR017777">
    <property type="entry name" value="ABC_urea-bd_UrtA"/>
</dbReference>
<dbReference type="PRINTS" id="PR00337">
    <property type="entry name" value="LEUILEVALBP"/>
</dbReference>
<reference evidence="2 3" key="1">
    <citation type="submission" date="2020-01" db="EMBL/GenBank/DDBJ databases">
        <title>Paenibacillus soybeanensis sp. nov. isolated from the nodules of soybean (Glycine max(L.) Merr).</title>
        <authorList>
            <person name="Wang H."/>
        </authorList>
    </citation>
    <scope>NUCLEOTIDE SEQUENCE [LARGE SCALE GENOMIC DNA]</scope>
    <source>
        <strain evidence="2 3">T1</strain>
    </source>
</reference>
<accession>A0ABW9XZC4</accession>
<name>A0ABW9XZC4_9BACL</name>
<comment type="caution">
    <text evidence="2">The sequence shown here is derived from an EMBL/GenBank/DDBJ whole genome shotgun (WGS) entry which is preliminary data.</text>
</comment>
<dbReference type="Gene3D" id="3.40.50.2300">
    <property type="match status" value="2"/>
</dbReference>
<dbReference type="PROSITE" id="PS51257">
    <property type="entry name" value="PROKAR_LIPOPROTEIN"/>
    <property type="match status" value="1"/>
</dbReference>
<evidence type="ECO:0000256" key="1">
    <source>
        <dbReference type="SAM" id="MobiDB-lite"/>
    </source>
</evidence>
<dbReference type="CDD" id="cd06355">
    <property type="entry name" value="PBP1_FmdD-like"/>
    <property type="match status" value="1"/>
</dbReference>
<keyword evidence="3" id="KW-1185">Reference proteome</keyword>
<evidence type="ECO:0000313" key="2">
    <source>
        <dbReference type="EMBL" id="NBD28089.1"/>
    </source>
</evidence>
<dbReference type="Proteomes" id="UP000665561">
    <property type="component" value="Unassembled WGS sequence"/>
</dbReference>
<protein>
    <submittedName>
        <fullName evidence="2">Urea ABC transporter substrate-binding protein</fullName>
    </submittedName>
</protein>
<dbReference type="NCBIfam" id="TIGR03407">
    <property type="entry name" value="urea_ABC_UrtA"/>
    <property type="match status" value="1"/>
</dbReference>
<feature type="region of interest" description="Disordered" evidence="1">
    <location>
        <begin position="34"/>
        <end position="59"/>
    </location>
</feature>
<proteinExistence type="predicted"/>
<organism evidence="2 3">
    <name type="scientific">Paenibacillus glycinis</name>
    <dbReference type="NCBI Taxonomy" id="2697035"/>
    <lineage>
        <taxon>Bacteria</taxon>
        <taxon>Bacillati</taxon>
        <taxon>Bacillota</taxon>
        <taxon>Bacilli</taxon>
        <taxon>Bacillales</taxon>
        <taxon>Paenibacillaceae</taxon>
        <taxon>Paenibacillus</taxon>
    </lineage>
</organism>
<dbReference type="SUPFAM" id="SSF53822">
    <property type="entry name" value="Periplasmic binding protein-like I"/>
    <property type="match status" value="1"/>
</dbReference>
<evidence type="ECO:0000313" key="3">
    <source>
        <dbReference type="Proteomes" id="UP000665561"/>
    </source>
</evidence>
<dbReference type="InterPro" id="IPR000709">
    <property type="entry name" value="Leu_Ile_Val-bd"/>
</dbReference>
<dbReference type="PANTHER" id="PTHR47628">
    <property type="match status" value="1"/>
</dbReference>
<dbReference type="EMBL" id="JAAAMV010000035">
    <property type="protein sequence ID" value="NBD28089.1"/>
    <property type="molecule type" value="Genomic_DNA"/>
</dbReference>
<sequence>MGSGRMKGAFWKSGVFVILALLLVLAGCGKNDNAASTTTNADGTKTDNGGSTGSENSGGEIKVGILHSLSGTMAISEVSVKDSEMMAIDEINAKGGVMGKKIVPVVEDGASDWPTFAEKARKLISEDKVATVFGGWTSSSRKAMLPVFEELNGLLWYPVQYEGLEQSPNIMYTGATTNQQIVPAVSWLLENKGKKFFLLGSDYVFPRTANKIIKEQLKVEGGELAGEEYTPLGHTDYATIISKIKAAKPDVVFNTLNGDSNVAFFKQLKDAGISSGDLTTLSVSVAEEEIRGIGADVLAGTFAAWNYYETTDTPANKTFVENYKKKYGDDRVTADPIEAGYDAVYLWAAAVEKAGSTEVDKVKDAAKELEWDAPEGKVKIDGETQHLYKTVRIGEVQTDGQFKEVWNSGSPVKPDPFLKGYDWAKSLSEGK</sequence>
<gene>
    <name evidence="2" type="primary">urtA</name>
    <name evidence="2" type="ORF">GT019_29845</name>
</gene>
<dbReference type="PANTHER" id="PTHR47628:SF1">
    <property type="entry name" value="ALIPHATIC AMIDASE EXPRESSION-REGULATING PROTEIN"/>
    <property type="match status" value="1"/>
</dbReference>